<feature type="transmembrane region" description="Helical" evidence="6">
    <location>
        <begin position="408"/>
        <end position="426"/>
    </location>
</feature>
<feature type="transmembrane region" description="Helical" evidence="6">
    <location>
        <begin position="202"/>
        <end position="224"/>
    </location>
</feature>
<evidence type="ECO:0000256" key="6">
    <source>
        <dbReference type="SAM" id="Phobius"/>
    </source>
</evidence>
<organism evidence="8 9">
    <name type="scientific">Arthrobacter echini</name>
    <dbReference type="NCBI Taxonomy" id="1529066"/>
    <lineage>
        <taxon>Bacteria</taxon>
        <taxon>Bacillati</taxon>
        <taxon>Actinomycetota</taxon>
        <taxon>Actinomycetes</taxon>
        <taxon>Micrococcales</taxon>
        <taxon>Micrococcaceae</taxon>
        <taxon>Arthrobacter</taxon>
    </lineage>
</organism>
<feature type="transmembrane region" description="Helical" evidence="6">
    <location>
        <begin position="432"/>
        <end position="456"/>
    </location>
</feature>
<dbReference type="InterPro" id="IPR011701">
    <property type="entry name" value="MFS"/>
</dbReference>
<name>A0A4S5E3B1_9MICC</name>
<dbReference type="OrthoDB" id="2810795at2"/>
<protein>
    <submittedName>
        <fullName evidence="8">MFS transporter</fullName>
    </submittedName>
</protein>
<dbReference type="SUPFAM" id="SSF103473">
    <property type="entry name" value="MFS general substrate transporter"/>
    <property type="match status" value="1"/>
</dbReference>
<feature type="transmembrane region" description="Helical" evidence="6">
    <location>
        <begin position="279"/>
        <end position="300"/>
    </location>
</feature>
<comment type="subcellular location">
    <subcellularLocation>
        <location evidence="1">Cell membrane</location>
        <topology evidence="1">Multi-pass membrane protein</topology>
    </subcellularLocation>
</comment>
<dbReference type="AlphaFoldDB" id="A0A4S5E3B1"/>
<gene>
    <name evidence="8" type="ORF">E8P82_11275</name>
</gene>
<dbReference type="GO" id="GO:0005886">
    <property type="term" value="C:plasma membrane"/>
    <property type="evidence" value="ECO:0007669"/>
    <property type="project" value="UniProtKB-SubCell"/>
</dbReference>
<dbReference type="GO" id="GO:0022857">
    <property type="term" value="F:transmembrane transporter activity"/>
    <property type="evidence" value="ECO:0007669"/>
    <property type="project" value="InterPro"/>
</dbReference>
<dbReference type="InterPro" id="IPR020846">
    <property type="entry name" value="MFS_dom"/>
</dbReference>
<dbReference type="PROSITE" id="PS50850">
    <property type="entry name" value="MFS"/>
    <property type="match status" value="1"/>
</dbReference>
<evidence type="ECO:0000256" key="1">
    <source>
        <dbReference type="ARBA" id="ARBA00004651"/>
    </source>
</evidence>
<dbReference type="PANTHER" id="PTHR43124">
    <property type="entry name" value="PURINE EFFLUX PUMP PBUE"/>
    <property type="match status" value="1"/>
</dbReference>
<evidence type="ECO:0000256" key="3">
    <source>
        <dbReference type="ARBA" id="ARBA00022692"/>
    </source>
</evidence>
<feature type="transmembrane region" description="Helical" evidence="6">
    <location>
        <begin position="143"/>
        <end position="163"/>
    </location>
</feature>
<feature type="transmembrane region" description="Helical" evidence="6">
    <location>
        <begin position="343"/>
        <end position="361"/>
    </location>
</feature>
<dbReference type="InterPro" id="IPR050189">
    <property type="entry name" value="MFS_Efflux_Transporters"/>
</dbReference>
<dbReference type="CDD" id="cd17324">
    <property type="entry name" value="MFS_NepI_like"/>
    <property type="match status" value="1"/>
</dbReference>
<feature type="domain" description="Major facilitator superfamily (MFS) profile" evidence="7">
    <location>
        <begin position="77"/>
        <end position="455"/>
    </location>
</feature>
<reference evidence="8 9" key="1">
    <citation type="submission" date="2019-04" db="EMBL/GenBank/DDBJ databases">
        <authorList>
            <person name="Liu Q."/>
            <person name="Xin Y.-H."/>
        </authorList>
    </citation>
    <scope>NUCLEOTIDE SEQUENCE [LARGE SCALE GENOMIC DNA]</scope>
    <source>
        <strain evidence="8 9">AM23</strain>
    </source>
</reference>
<dbReference type="Proteomes" id="UP000305233">
    <property type="component" value="Unassembled WGS sequence"/>
</dbReference>
<feature type="transmembrane region" description="Helical" evidence="6">
    <location>
        <begin position="74"/>
        <end position="95"/>
    </location>
</feature>
<evidence type="ECO:0000313" key="9">
    <source>
        <dbReference type="Proteomes" id="UP000305233"/>
    </source>
</evidence>
<feature type="transmembrane region" description="Helical" evidence="6">
    <location>
        <begin position="115"/>
        <end position="136"/>
    </location>
</feature>
<dbReference type="PANTHER" id="PTHR43124:SF3">
    <property type="entry name" value="CHLORAMPHENICOL EFFLUX PUMP RV0191"/>
    <property type="match status" value="1"/>
</dbReference>
<dbReference type="InterPro" id="IPR036259">
    <property type="entry name" value="MFS_trans_sf"/>
</dbReference>
<accession>A0A4S5E3B1</accession>
<proteinExistence type="predicted"/>
<evidence type="ECO:0000259" key="7">
    <source>
        <dbReference type="PROSITE" id="PS50850"/>
    </source>
</evidence>
<feature type="transmembrane region" description="Helical" evidence="6">
    <location>
        <begin position="367"/>
        <end position="387"/>
    </location>
</feature>
<feature type="transmembrane region" description="Helical" evidence="6">
    <location>
        <begin position="315"/>
        <end position="336"/>
    </location>
</feature>
<keyword evidence="9" id="KW-1185">Reference proteome</keyword>
<dbReference type="EMBL" id="SSWH01000009">
    <property type="protein sequence ID" value="THJ65852.1"/>
    <property type="molecule type" value="Genomic_DNA"/>
</dbReference>
<evidence type="ECO:0000256" key="4">
    <source>
        <dbReference type="ARBA" id="ARBA00022989"/>
    </source>
</evidence>
<keyword evidence="2" id="KW-1003">Cell membrane</keyword>
<evidence type="ECO:0000313" key="8">
    <source>
        <dbReference type="EMBL" id="THJ65852.1"/>
    </source>
</evidence>
<keyword evidence="3 6" id="KW-0812">Transmembrane</keyword>
<evidence type="ECO:0000256" key="2">
    <source>
        <dbReference type="ARBA" id="ARBA00022475"/>
    </source>
</evidence>
<feature type="transmembrane region" description="Helical" evidence="6">
    <location>
        <begin position="230"/>
        <end position="252"/>
    </location>
</feature>
<dbReference type="Gene3D" id="1.20.1250.20">
    <property type="entry name" value="MFS general substrate transporter like domains"/>
    <property type="match status" value="1"/>
</dbReference>
<dbReference type="Pfam" id="PF07690">
    <property type="entry name" value="MFS_1"/>
    <property type="match status" value="1"/>
</dbReference>
<comment type="caution">
    <text evidence="8">The sequence shown here is derived from an EMBL/GenBank/DDBJ whole genome shotgun (WGS) entry which is preliminary data.</text>
</comment>
<sequence>MPALHVKDVYDPVAEAVLHRYRAHDRTLPISAPTSRLGPVRLRPSTVQPGEYCHTFSDGCSLSASPPRVSSTPFPYIGLLSLAGAIFVSVTSEFLPTGLLLAMADDLGVSRSTAGYLVTIFAGTVVVATTPLAAVTQRVSRKSLLVVVLLVIAVANILAAIAPTYAVLVAARVLGGLAHGLFWAVVAAYAAHLVPAHQLGKAVSITAGGGTAAFVLGVPVGTAIGTALGWRTAFTIIGIVVLVLVVVIVKFLPPVEHRVERAAGEERVPLRRDPSMKAVLLLCAVILIVLTGQNLFYTYIAPWLTDVSTFPVEGVALVLFLYGGAGIIGLLIAGYATDRFPRNAFVAVVLVVMLAVLTLAVGSSSSVVVLIAVTVWGAAFGAIPAMLQTRMLRTASVRIRDLSAALQTTAFNIGIAGGALFGGLLLDSVGLAILPFVLIIMLGAGLALSLITDTAAGRRERRRLRP</sequence>
<keyword evidence="4 6" id="KW-1133">Transmembrane helix</keyword>
<keyword evidence="5 6" id="KW-0472">Membrane</keyword>
<evidence type="ECO:0000256" key="5">
    <source>
        <dbReference type="ARBA" id="ARBA00023136"/>
    </source>
</evidence>
<feature type="transmembrane region" description="Helical" evidence="6">
    <location>
        <begin position="169"/>
        <end position="190"/>
    </location>
</feature>